<dbReference type="InterPro" id="IPR019374">
    <property type="entry name" value="Ribosomal_mS22"/>
</dbReference>
<dbReference type="GO" id="GO:0005763">
    <property type="term" value="C:mitochondrial small ribosomal subunit"/>
    <property type="evidence" value="ECO:0007669"/>
    <property type="project" value="TreeGrafter"/>
</dbReference>
<dbReference type="Proteomes" id="UP000681720">
    <property type="component" value="Unassembled WGS sequence"/>
</dbReference>
<evidence type="ECO:0000313" key="1">
    <source>
        <dbReference type="EMBL" id="CAF4418023.1"/>
    </source>
</evidence>
<dbReference type="Pfam" id="PF10245">
    <property type="entry name" value="MRP-S22"/>
    <property type="match status" value="1"/>
</dbReference>
<organism evidence="1 2">
    <name type="scientific">Rotaria magnacalcarata</name>
    <dbReference type="NCBI Taxonomy" id="392030"/>
    <lineage>
        <taxon>Eukaryota</taxon>
        <taxon>Metazoa</taxon>
        <taxon>Spiralia</taxon>
        <taxon>Gnathifera</taxon>
        <taxon>Rotifera</taxon>
        <taxon>Eurotatoria</taxon>
        <taxon>Bdelloidea</taxon>
        <taxon>Philodinida</taxon>
        <taxon>Philodinidae</taxon>
        <taxon>Rotaria</taxon>
    </lineage>
</organism>
<reference evidence="1" key="1">
    <citation type="submission" date="2021-02" db="EMBL/GenBank/DDBJ databases">
        <authorList>
            <person name="Nowell W R."/>
        </authorList>
    </citation>
    <scope>NUCLEOTIDE SEQUENCE</scope>
</reference>
<dbReference type="EMBL" id="CAJOBJ010061078">
    <property type="protein sequence ID" value="CAF4418023.1"/>
    <property type="molecule type" value="Genomic_DNA"/>
</dbReference>
<gene>
    <name evidence="1" type="ORF">GIL414_LOCUS30946</name>
</gene>
<feature type="non-terminal residue" evidence="1">
    <location>
        <position position="67"/>
    </location>
</feature>
<name>A0A8S2VV67_9BILA</name>
<dbReference type="GO" id="GO:0003735">
    <property type="term" value="F:structural constituent of ribosome"/>
    <property type="evidence" value="ECO:0007669"/>
    <property type="project" value="TreeGrafter"/>
</dbReference>
<protein>
    <submittedName>
        <fullName evidence="1">Uncharacterized protein</fullName>
    </submittedName>
</protein>
<dbReference type="AlphaFoldDB" id="A0A8S2VV67"/>
<evidence type="ECO:0000313" key="2">
    <source>
        <dbReference type="Proteomes" id="UP000681720"/>
    </source>
</evidence>
<proteinExistence type="predicted"/>
<dbReference type="PANTHER" id="PTHR13071">
    <property type="entry name" value="MITOCHONDRIAL 28S RIBOSOMAL PROTEIN S22"/>
    <property type="match status" value="1"/>
</dbReference>
<comment type="caution">
    <text evidence="1">The sequence shown here is derived from an EMBL/GenBank/DDBJ whole genome shotgun (WGS) entry which is preliminary data.</text>
</comment>
<sequence length="67" mass="7900">FDLSRIFSLRNNKSLDRIVYKYLTDKQLKEEQEKTIERGRAKLQMPPVLSEAEENIEVLEKDDMLSG</sequence>
<feature type="non-terminal residue" evidence="1">
    <location>
        <position position="1"/>
    </location>
</feature>
<accession>A0A8S2VV67</accession>
<dbReference type="PANTHER" id="PTHR13071:SF4">
    <property type="entry name" value="SMALL RIBOSOMAL SUBUNIT PROTEIN MS22"/>
    <property type="match status" value="1"/>
</dbReference>